<evidence type="ECO:0000259" key="1">
    <source>
        <dbReference type="Pfam" id="PF00534"/>
    </source>
</evidence>
<feature type="domain" description="Glycosyl transferase family 1" evidence="1">
    <location>
        <begin position="256"/>
        <end position="395"/>
    </location>
</feature>
<accession>A0A4U8TKJ4</accession>
<dbReference type="PANTHER" id="PTHR45947:SF3">
    <property type="entry name" value="SULFOQUINOVOSYL TRANSFERASE SQD2"/>
    <property type="match status" value="1"/>
</dbReference>
<evidence type="ECO:0000313" key="3">
    <source>
        <dbReference type="Proteomes" id="UP000029707"/>
    </source>
</evidence>
<organism evidence="2 3">
    <name type="scientific">Helicobacter japonicus</name>
    <dbReference type="NCBI Taxonomy" id="425400"/>
    <lineage>
        <taxon>Bacteria</taxon>
        <taxon>Pseudomonadati</taxon>
        <taxon>Campylobacterota</taxon>
        <taxon>Epsilonproteobacteria</taxon>
        <taxon>Campylobacterales</taxon>
        <taxon>Helicobacteraceae</taxon>
        <taxon>Helicobacter</taxon>
    </lineage>
</organism>
<dbReference type="OrthoDB" id="9790710at2"/>
<dbReference type="AlphaFoldDB" id="A0A4U8TKJ4"/>
<dbReference type="Pfam" id="PF13692">
    <property type="entry name" value="Glyco_trans_1_4"/>
    <property type="match status" value="1"/>
</dbReference>
<dbReference type="PANTHER" id="PTHR45947">
    <property type="entry name" value="SULFOQUINOVOSYL TRANSFERASE SQD2"/>
    <property type="match status" value="1"/>
</dbReference>
<evidence type="ECO:0000313" key="2">
    <source>
        <dbReference type="EMBL" id="TLE00724.1"/>
    </source>
</evidence>
<dbReference type="InterPro" id="IPR050194">
    <property type="entry name" value="Glycosyltransferase_grp1"/>
</dbReference>
<dbReference type="Pfam" id="PF00534">
    <property type="entry name" value="Glycos_transf_1"/>
    <property type="match status" value="1"/>
</dbReference>
<comment type="caution">
    <text evidence="2">The sequence shown here is derived from an EMBL/GenBank/DDBJ whole genome shotgun (WGS) entry which is preliminary data.</text>
</comment>
<sequence length="626" mass="68318">MKIVHLVTQDNGGAGRACIRLHKALLKEGVDSIILTQNKTTDLPSVKRVAQSKFQKAFSKIRPFLSQLPLILYPKRNKDIFSPNLPFFTPSNRILLKQIEDLKPDVVHLHWIEGGFFNIKDLESIQAPILWSLHDANPYTGGCHIVATTCIGVSNHCKSCPLLKSKFPFDISFWTFKRKNKTYNKLNNLTINGLSSWIASCAKDSALLGNKPIVNLPNPIDTSIYRPIHKNLAREILHIHTPKRIISFGAIGATSTPRKGFYELKSALESLSNALKAQCELIIFGSSQGESINGISTFFLGTLHDDIALTLLYSASDVFIMPSLVESFGQTALESLSCGTPVVAFDTSGLKDIITHKHNGYLAKCYEIEDLKNGIEWILSLNTKDYAALAHNAHKSAVALFGSDKIAHSYIDMYQHLAGGGVDKLRVTTLAKSLIHTFFPHLSTPHTYYIGFGAIGGADTTRKGFYELKSALESLPNALKAQCELIIFGGNAPEISGIKKTHILGFVYDDSSLALAFNACDVFIAPSLAENLSNVIMESLSCGTPVVAFDIGGNSDMITHKHNGYLATDTHDLSAGIEWALGLDSLSAQSVSFAATQSIATQFDTPKIAKIYIEAYRQLSGGGGSR</sequence>
<keyword evidence="3" id="KW-1185">Reference proteome</keyword>
<proteinExistence type="predicted"/>
<dbReference type="RefSeq" id="WP_138129820.1">
    <property type="nucleotide sequence ID" value="NZ_CAPUNO010000004.1"/>
</dbReference>
<dbReference type="CDD" id="cd03801">
    <property type="entry name" value="GT4_PimA-like"/>
    <property type="match status" value="1"/>
</dbReference>
<dbReference type="GO" id="GO:0016757">
    <property type="term" value="F:glycosyltransferase activity"/>
    <property type="evidence" value="ECO:0007669"/>
    <property type="project" value="InterPro"/>
</dbReference>
<protein>
    <submittedName>
        <fullName evidence="2">Glycosyltransferase</fullName>
    </submittedName>
</protein>
<name>A0A4U8TKJ4_9HELI</name>
<dbReference type="SUPFAM" id="SSF53756">
    <property type="entry name" value="UDP-Glycosyltransferase/glycogen phosphorylase"/>
    <property type="match status" value="2"/>
</dbReference>
<dbReference type="Gene3D" id="3.40.50.2000">
    <property type="entry name" value="Glycogen Phosphorylase B"/>
    <property type="match status" value="3"/>
</dbReference>
<reference evidence="2 3" key="1">
    <citation type="journal article" date="2014" name="Genome Announc.">
        <title>Draft genome sequences of eight enterohepatic helicobacter species isolated from both laboratory and wild rodents.</title>
        <authorList>
            <person name="Sheh A."/>
            <person name="Shen Z."/>
            <person name="Fox J.G."/>
        </authorList>
    </citation>
    <scope>NUCLEOTIDE SEQUENCE [LARGE SCALE GENOMIC DNA]</scope>
    <source>
        <strain evidence="2 3">MIT 01-6451</strain>
    </source>
</reference>
<gene>
    <name evidence="2" type="ORF">LS65_007405</name>
</gene>
<dbReference type="InterPro" id="IPR001296">
    <property type="entry name" value="Glyco_trans_1"/>
</dbReference>
<dbReference type="EMBL" id="JRMQ02000010">
    <property type="protein sequence ID" value="TLE00724.1"/>
    <property type="molecule type" value="Genomic_DNA"/>
</dbReference>
<dbReference type="Proteomes" id="UP000029707">
    <property type="component" value="Unassembled WGS sequence"/>
</dbReference>